<gene>
    <name evidence="2" type="ORF">SAMN02745131_04124</name>
</gene>
<sequence>MKKGILFLLIAFSFTARAQSLKDLLYSGKLRNDSNTVVRKTDDLKSKVDTTDRKAAAEKAAASQTVVAVIPGDSLKKANLPDSSKTVAEAKTAEPAEAAPANDSAVNAQAEVVAPPAPVKTNSKIWKEYTETLVATLKSEVLSNKKVKKETYYVLADYEIGADGKTELTNVTVAPDNAFLLEQVKQRLADNPPAFTPVMDSNNQPKKVKRKFNFYLTKE</sequence>
<dbReference type="OrthoDB" id="675541at2"/>
<evidence type="ECO:0008006" key="4">
    <source>
        <dbReference type="Google" id="ProtNLM"/>
    </source>
</evidence>
<proteinExistence type="predicted"/>
<feature type="chain" id="PRO_5012092932" description="TonB protein C-terminal" evidence="1">
    <location>
        <begin position="19"/>
        <end position="219"/>
    </location>
</feature>
<keyword evidence="3" id="KW-1185">Reference proteome</keyword>
<dbReference type="AlphaFoldDB" id="A0A1M5GEB0"/>
<dbReference type="EMBL" id="FQUU01000031">
    <property type="protein sequence ID" value="SHG02038.1"/>
    <property type="molecule type" value="Genomic_DNA"/>
</dbReference>
<evidence type="ECO:0000256" key="1">
    <source>
        <dbReference type="SAM" id="SignalP"/>
    </source>
</evidence>
<dbReference type="Proteomes" id="UP000184048">
    <property type="component" value="Unassembled WGS sequence"/>
</dbReference>
<accession>A0A1M5GEB0</accession>
<evidence type="ECO:0000313" key="3">
    <source>
        <dbReference type="Proteomes" id="UP000184048"/>
    </source>
</evidence>
<feature type="signal peptide" evidence="1">
    <location>
        <begin position="1"/>
        <end position="18"/>
    </location>
</feature>
<keyword evidence="1" id="KW-0732">Signal</keyword>
<protein>
    <recommendedName>
        <fullName evidence="4">TonB protein C-terminal</fullName>
    </recommendedName>
</protein>
<dbReference type="RefSeq" id="WP_072837232.1">
    <property type="nucleotide sequence ID" value="NZ_FQUU01000031.1"/>
</dbReference>
<evidence type="ECO:0000313" key="2">
    <source>
        <dbReference type="EMBL" id="SHG02038.1"/>
    </source>
</evidence>
<organism evidence="2 3">
    <name type="scientific">Flavisolibacter ginsengisoli DSM 18119</name>
    <dbReference type="NCBI Taxonomy" id="1121884"/>
    <lineage>
        <taxon>Bacteria</taxon>
        <taxon>Pseudomonadati</taxon>
        <taxon>Bacteroidota</taxon>
        <taxon>Chitinophagia</taxon>
        <taxon>Chitinophagales</taxon>
        <taxon>Chitinophagaceae</taxon>
        <taxon>Flavisolibacter</taxon>
    </lineage>
</organism>
<name>A0A1M5GEB0_9BACT</name>
<reference evidence="2 3" key="1">
    <citation type="submission" date="2016-11" db="EMBL/GenBank/DDBJ databases">
        <authorList>
            <person name="Jaros S."/>
            <person name="Januszkiewicz K."/>
            <person name="Wedrychowicz H."/>
        </authorList>
    </citation>
    <scope>NUCLEOTIDE SEQUENCE [LARGE SCALE GENOMIC DNA]</scope>
    <source>
        <strain evidence="2 3">DSM 18119</strain>
    </source>
</reference>